<dbReference type="CTD" id="20248609"/>
<dbReference type="GeneID" id="20248609"/>
<name>V4C6J8_LOTGI</name>
<gene>
    <name evidence="1" type="ORF">LOTGIDRAFT_231496</name>
</gene>
<evidence type="ECO:0000313" key="2">
    <source>
        <dbReference type="Proteomes" id="UP000030746"/>
    </source>
</evidence>
<accession>V4C6J8</accession>
<proteinExistence type="predicted"/>
<dbReference type="RefSeq" id="XP_009051894.1">
    <property type="nucleotide sequence ID" value="XM_009053646.1"/>
</dbReference>
<keyword evidence="2" id="KW-1185">Reference proteome</keyword>
<protein>
    <submittedName>
        <fullName evidence="1">Uncharacterized protein</fullName>
    </submittedName>
</protein>
<dbReference type="Proteomes" id="UP000030746">
    <property type="component" value="Unassembled WGS sequence"/>
</dbReference>
<dbReference type="KEGG" id="lgi:LOTGIDRAFT_231496"/>
<organism evidence="1 2">
    <name type="scientific">Lottia gigantea</name>
    <name type="common">Giant owl limpet</name>
    <dbReference type="NCBI Taxonomy" id="225164"/>
    <lineage>
        <taxon>Eukaryota</taxon>
        <taxon>Metazoa</taxon>
        <taxon>Spiralia</taxon>
        <taxon>Lophotrochozoa</taxon>
        <taxon>Mollusca</taxon>
        <taxon>Gastropoda</taxon>
        <taxon>Patellogastropoda</taxon>
        <taxon>Lottioidea</taxon>
        <taxon>Lottiidae</taxon>
        <taxon>Lottia</taxon>
    </lineage>
</organism>
<evidence type="ECO:0000313" key="1">
    <source>
        <dbReference type="EMBL" id="ESO97289.1"/>
    </source>
</evidence>
<dbReference type="AlphaFoldDB" id="V4C6J8"/>
<sequence length="153" mass="17172">MTSVMKNNKHYNSLTAVEEQDINLINIGSYYLDKIVLKDHIQDAQEPVEKVLKTLCRVIDQSNPSIKAYVVDVTGTCLVEKDNIDFAKKSIVFVDNDNANLEKYVHASHKTLPCSLSFKAVSSSENEVCLFPSDVNIDLAKKISLFMAECRDV</sequence>
<dbReference type="EMBL" id="KB201305">
    <property type="protein sequence ID" value="ESO97289.1"/>
    <property type="molecule type" value="Genomic_DNA"/>
</dbReference>
<reference evidence="1 2" key="1">
    <citation type="journal article" date="2013" name="Nature">
        <title>Insights into bilaterian evolution from three spiralian genomes.</title>
        <authorList>
            <person name="Simakov O."/>
            <person name="Marletaz F."/>
            <person name="Cho S.J."/>
            <person name="Edsinger-Gonzales E."/>
            <person name="Havlak P."/>
            <person name="Hellsten U."/>
            <person name="Kuo D.H."/>
            <person name="Larsson T."/>
            <person name="Lv J."/>
            <person name="Arendt D."/>
            <person name="Savage R."/>
            <person name="Osoegawa K."/>
            <person name="de Jong P."/>
            <person name="Grimwood J."/>
            <person name="Chapman J.A."/>
            <person name="Shapiro H."/>
            <person name="Aerts A."/>
            <person name="Otillar R.P."/>
            <person name="Terry A.Y."/>
            <person name="Boore J.L."/>
            <person name="Grigoriev I.V."/>
            <person name="Lindberg D.R."/>
            <person name="Seaver E.C."/>
            <person name="Weisblat D.A."/>
            <person name="Putnam N.H."/>
            <person name="Rokhsar D.S."/>
        </authorList>
    </citation>
    <scope>NUCLEOTIDE SEQUENCE [LARGE SCALE GENOMIC DNA]</scope>
</reference>
<dbReference type="HOGENOM" id="CLU_1715322_0_0_1"/>
<dbReference type="OrthoDB" id="5829348at2759"/>